<feature type="coiled-coil region" evidence="1">
    <location>
        <begin position="213"/>
        <end position="268"/>
    </location>
</feature>
<accession>A0ABQ8K4X5</accession>
<evidence type="ECO:0000256" key="1">
    <source>
        <dbReference type="SAM" id="Coils"/>
    </source>
</evidence>
<keyword evidence="1" id="KW-0175">Coiled coil</keyword>
<evidence type="ECO:0000313" key="4">
    <source>
        <dbReference type="Proteomes" id="UP000814176"/>
    </source>
</evidence>
<feature type="region of interest" description="Disordered" evidence="2">
    <location>
        <begin position="135"/>
        <end position="158"/>
    </location>
</feature>
<dbReference type="Proteomes" id="UP000814176">
    <property type="component" value="Unassembled WGS sequence"/>
</dbReference>
<organism evidence="3 4">
    <name type="scientific">Rhodofomes roseus</name>
    <dbReference type="NCBI Taxonomy" id="34475"/>
    <lineage>
        <taxon>Eukaryota</taxon>
        <taxon>Fungi</taxon>
        <taxon>Dikarya</taxon>
        <taxon>Basidiomycota</taxon>
        <taxon>Agaricomycotina</taxon>
        <taxon>Agaricomycetes</taxon>
        <taxon>Polyporales</taxon>
        <taxon>Rhodofomes</taxon>
    </lineage>
</organism>
<reference evidence="3 4" key="1">
    <citation type="journal article" date="2021" name="Environ. Microbiol.">
        <title>Gene family expansions and transcriptome signatures uncover fungal adaptations to wood decay.</title>
        <authorList>
            <person name="Hage H."/>
            <person name="Miyauchi S."/>
            <person name="Viragh M."/>
            <person name="Drula E."/>
            <person name="Min B."/>
            <person name="Chaduli D."/>
            <person name="Navarro D."/>
            <person name="Favel A."/>
            <person name="Norest M."/>
            <person name="Lesage-Meessen L."/>
            <person name="Balint B."/>
            <person name="Merenyi Z."/>
            <person name="de Eugenio L."/>
            <person name="Morin E."/>
            <person name="Martinez A.T."/>
            <person name="Baldrian P."/>
            <person name="Stursova M."/>
            <person name="Martinez M.J."/>
            <person name="Novotny C."/>
            <person name="Magnuson J.K."/>
            <person name="Spatafora J.W."/>
            <person name="Maurice S."/>
            <person name="Pangilinan J."/>
            <person name="Andreopoulos W."/>
            <person name="LaButti K."/>
            <person name="Hundley H."/>
            <person name="Na H."/>
            <person name="Kuo A."/>
            <person name="Barry K."/>
            <person name="Lipzen A."/>
            <person name="Henrissat B."/>
            <person name="Riley R."/>
            <person name="Ahrendt S."/>
            <person name="Nagy L.G."/>
            <person name="Grigoriev I.V."/>
            <person name="Martin F."/>
            <person name="Rosso M.N."/>
        </authorList>
    </citation>
    <scope>NUCLEOTIDE SEQUENCE [LARGE SCALE GENOMIC DNA]</scope>
    <source>
        <strain evidence="3 4">CIRM-BRFM 1785</strain>
    </source>
</reference>
<keyword evidence="4" id="KW-1185">Reference proteome</keyword>
<proteinExistence type="predicted"/>
<name>A0ABQ8K4X5_9APHY</name>
<protein>
    <submittedName>
        <fullName evidence="3">Uncharacterized protein</fullName>
    </submittedName>
</protein>
<dbReference type="GeneID" id="71998189"/>
<dbReference type="RefSeq" id="XP_047775039.1">
    <property type="nucleotide sequence ID" value="XM_047917457.1"/>
</dbReference>
<feature type="region of interest" description="Disordered" evidence="2">
    <location>
        <begin position="188"/>
        <end position="208"/>
    </location>
</feature>
<feature type="region of interest" description="Disordered" evidence="2">
    <location>
        <begin position="1"/>
        <end position="27"/>
    </location>
</feature>
<comment type="caution">
    <text evidence="3">The sequence shown here is derived from an EMBL/GenBank/DDBJ whole genome shotgun (WGS) entry which is preliminary data.</text>
</comment>
<dbReference type="EMBL" id="JADCUA010000023">
    <property type="protein sequence ID" value="KAH9831993.1"/>
    <property type="molecule type" value="Genomic_DNA"/>
</dbReference>
<evidence type="ECO:0000313" key="3">
    <source>
        <dbReference type="EMBL" id="KAH9831993.1"/>
    </source>
</evidence>
<gene>
    <name evidence="3" type="ORF">C8Q71DRAFT_276175</name>
</gene>
<evidence type="ECO:0000256" key="2">
    <source>
        <dbReference type="SAM" id="MobiDB-lite"/>
    </source>
</evidence>
<feature type="compositionally biased region" description="Polar residues" evidence="2">
    <location>
        <begin position="142"/>
        <end position="151"/>
    </location>
</feature>
<sequence>MIQSVINEVDIDSPIPPRTAEHSLDRTRARATSLKRSHVALYSETDDLATTEEAIKRARVHFLPDPLRNLRNSNSVPASDVPIPERTLASDATAAETVFSTSFTENTGLLHDQLNVVASRLSPTVLDLATSSAPVDGRKTTVKTSGFSEASPSLAGESRACTALNEENATAVRDEGFETLLADSLDGNRTSQSQACRSQSGGSRTRKPKCAKCQDELELCKRLEQQVEMLQAQLANEDRDYSKKAQVVPELMGKNLELQRKLRRSEREKHGAIIKRDETIGTLRKQLGSTEATRNALLEQCQILNREIAAFVPQGYDLRRRFMARPARQRHTCCAASVWGMDLSE</sequence>
<feature type="compositionally biased region" description="Polar residues" evidence="2">
    <location>
        <begin position="188"/>
        <end position="203"/>
    </location>
</feature>